<dbReference type="InterPro" id="IPR019533">
    <property type="entry name" value="Peptidase_S26"/>
</dbReference>
<evidence type="ECO:0000313" key="9">
    <source>
        <dbReference type="Proteomes" id="UP000191820"/>
    </source>
</evidence>
<dbReference type="Gene3D" id="2.10.109.10">
    <property type="entry name" value="Umud Fragment, subunit A"/>
    <property type="match status" value="1"/>
</dbReference>
<dbReference type="Pfam" id="PF10502">
    <property type="entry name" value="Peptidase_S26"/>
    <property type="match status" value="1"/>
</dbReference>
<evidence type="ECO:0000256" key="4">
    <source>
        <dbReference type="ARBA" id="ARBA00019232"/>
    </source>
</evidence>
<proteinExistence type="inferred from homology"/>
<dbReference type="InterPro" id="IPR036286">
    <property type="entry name" value="LexA/Signal_pep-like_sf"/>
</dbReference>
<evidence type="ECO:0000313" key="8">
    <source>
        <dbReference type="EMBL" id="ARD23029.1"/>
    </source>
</evidence>
<dbReference type="NCBIfam" id="TIGR02227">
    <property type="entry name" value="sigpep_I_bact"/>
    <property type="match status" value="1"/>
</dbReference>
<keyword evidence="9" id="KW-1185">Reference proteome</keyword>
<comment type="subcellular location">
    <subcellularLocation>
        <location evidence="6">Membrane</location>
        <topology evidence="6">Multi-pass membrane protein</topology>
    </subcellularLocation>
</comment>
<dbReference type="SUPFAM" id="SSF51306">
    <property type="entry name" value="LexA/Signal peptidase"/>
    <property type="match status" value="1"/>
</dbReference>
<evidence type="ECO:0000256" key="5">
    <source>
        <dbReference type="ARBA" id="ARBA00022801"/>
    </source>
</evidence>
<dbReference type="EMBL" id="CP020472">
    <property type="protein sequence ID" value="ARD23029.1"/>
    <property type="molecule type" value="Genomic_DNA"/>
</dbReference>
<dbReference type="Proteomes" id="UP000191820">
    <property type="component" value="Chromosome"/>
</dbReference>
<evidence type="ECO:0000259" key="7">
    <source>
        <dbReference type="Pfam" id="PF10502"/>
    </source>
</evidence>
<evidence type="ECO:0000256" key="1">
    <source>
        <dbReference type="ARBA" id="ARBA00000677"/>
    </source>
</evidence>
<dbReference type="PRINTS" id="PR00727">
    <property type="entry name" value="LEADERPTASE"/>
</dbReference>
<dbReference type="PROSITE" id="PS00760">
    <property type="entry name" value="SPASE_I_2"/>
    <property type="match status" value="1"/>
</dbReference>
<dbReference type="EC" id="3.4.21.89" evidence="3 6"/>
<dbReference type="PROSITE" id="PS00761">
    <property type="entry name" value="SPASE_I_3"/>
    <property type="match status" value="1"/>
</dbReference>
<gene>
    <name evidence="8" type="ORF">SJ2017_2748</name>
</gene>
<keyword evidence="5 6" id="KW-0378">Hydrolase</keyword>
<dbReference type="InterPro" id="IPR019758">
    <property type="entry name" value="Pept_S26A_signal_pept_1_CS"/>
</dbReference>
<sequence>MINKLTKLLKEYKSLLIFIALMSVFRSAVADWYTVPTSSMKPSILIGDRILANKMAYDVRIPFTHVSLYKTGDPARGDIIIFDSEAAGNRLVKRVIGVPGDTVALNNNQLVINHQNINYHDLSYRSNRSQGKSYQDDTQDKIEDLLGVAHSIRVNKMGSIRSKFNEVTVPTGYYLVLGDNRDNSADSRVIGFVPRNEIIGRTKRVVMSFNYDNYYLPRHDRFFHSLVSG</sequence>
<dbReference type="CDD" id="cd06530">
    <property type="entry name" value="S26_SPase_I"/>
    <property type="match status" value="1"/>
</dbReference>
<evidence type="ECO:0000256" key="3">
    <source>
        <dbReference type="ARBA" id="ARBA00013208"/>
    </source>
</evidence>
<dbReference type="InterPro" id="IPR000223">
    <property type="entry name" value="Pept_S26A_signal_pept_1"/>
</dbReference>
<dbReference type="InterPro" id="IPR019757">
    <property type="entry name" value="Pept_S26A_signal_pept_1_Lys-AS"/>
</dbReference>
<protein>
    <recommendedName>
        <fullName evidence="4 6">Signal peptidase I</fullName>
        <ecNumber evidence="3 6">3.4.21.89</ecNumber>
    </recommendedName>
</protein>
<dbReference type="RefSeq" id="WP_080916145.1">
    <property type="nucleotide sequence ID" value="NZ_CP020472.1"/>
</dbReference>
<accession>A0ABM6JNU9</accession>
<organism evidence="8 9">
    <name type="scientific">Shewanella japonica</name>
    <dbReference type="NCBI Taxonomy" id="93973"/>
    <lineage>
        <taxon>Bacteria</taxon>
        <taxon>Pseudomonadati</taxon>
        <taxon>Pseudomonadota</taxon>
        <taxon>Gammaproteobacteria</taxon>
        <taxon>Alteromonadales</taxon>
        <taxon>Shewanellaceae</taxon>
        <taxon>Shewanella</taxon>
    </lineage>
</organism>
<keyword evidence="6" id="KW-0645">Protease</keyword>
<dbReference type="PANTHER" id="PTHR43390:SF1">
    <property type="entry name" value="CHLOROPLAST PROCESSING PEPTIDASE"/>
    <property type="match status" value="1"/>
</dbReference>
<feature type="domain" description="Peptidase S26" evidence="7">
    <location>
        <begin position="13"/>
        <end position="205"/>
    </location>
</feature>
<reference evidence="8 9" key="1">
    <citation type="submission" date="2017-03" db="EMBL/GenBank/DDBJ databases">
        <title>Genome sequencing of Shewanella japonica KCTC 22435.</title>
        <authorList>
            <person name="Kim K.M."/>
        </authorList>
    </citation>
    <scope>NUCLEOTIDE SEQUENCE [LARGE SCALE GENOMIC DNA]</scope>
    <source>
        <strain evidence="8 9">KCTC 22435</strain>
    </source>
</reference>
<name>A0ABM6JNU9_9GAMM</name>
<evidence type="ECO:0000256" key="6">
    <source>
        <dbReference type="RuleBase" id="RU362042"/>
    </source>
</evidence>
<comment type="catalytic activity">
    <reaction evidence="1 6">
        <text>Cleavage of hydrophobic, N-terminal signal or leader sequences from secreted and periplasmic proteins.</text>
        <dbReference type="EC" id="3.4.21.89"/>
    </reaction>
</comment>
<evidence type="ECO:0000256" key="2">
    <source>
        <dbReference type="ARBA" id="ARBA00009370"/>
    </source>
</evidence>
<dbReference type="PANTHER" id="PTHR43390">
    <property type="entry name" value="SIGNAL PEPTIDASE I"/>
    <property type="match status" value="1"/>
</dbReference>
<comment type="similarity">
    <text evidence="2 6">Belongs to the peptidase S26 family.</text>
</comment>